<dbReference type="OrthoDB" id="248002at2759"/>
<keyword evidence="4" id="KW-1185">Reference proteome</keyword>
<sequence>MEVGSYQEMIAAAKQSLSLVSFRANAAGAEQERKEALLRQLRTTLDERQREKECVQHRTCEISADTATILNKLRAIEELDMLDSMLVEKNKQLYQQQYRHDTLLQQLANIETILDEASLEGKLAGSTIEAQSAQCVSCCEHLRRCIAAADRYCDRHTSHVLSHPVSVIHKSIRNMCRMVRERDERLIIQLEDVDTQQQHAASLDHCFQKMEATYTCEMEELRRSNQDMIQAITQSGEAEIKSLREGLQRAVEARQHLLRRLKDERRLPVEGELPPLLVEMCSAEDDSCEGVGSSPLRSVPILGFFHPVGPTPRSTTAVVMSSRNTNNNDEGENVTRNDADGTENAASVRNIPAVLCASKLRGSSLCHGVGPTQDVIDSEMEELEYRAVAAERDVDRMQQRYETLEEEAELIRHEYAKKQKVLEEKLSRAQEAVSVLAREKSEWQALHQQMSHLIS</sequence>
<organism evidence="3 4">
    <name type="scientific">Trypanosoma rangeli</name>
    <dbReference type="NCBI Taxonomy" id="5698"/>
    <lineage>
        <taxon>Eukaryota</taxon>
        <taxon>Discoba</taxon>
        <taxon>Euglenozoa</taxon>
        <taxon>Kinetoplastea</taxon>
        <taxon>Metakinetoplastina</taxon>
        <taxon>Trypanosomatida</taxon>
        <taxon>Trypanosomatidae</taxon>
        <taxon>Trypanosoma</taxon>
        <taxon>Herpetosoma</taxon>
    </lineage>
</organism>
<evidence type="ECO:0000256" key="2">
    <source>
        <dbReference type="SAM" id="MobiDB-lite"/>
    </source>
</evidence>
<gene>
    <name evidence="3" type="ORF">TraAM80_01058</name>
</gene>
<evidence type="ECO:0000313" key="3">
    <source>
        <dbReference type="EMBL" id="RNF11269.1"/>
    </source>
</evidence>
<dbReference type="RefSeq" id="XP_029242079.1">
    <property type="nucleotide sequence ID" value="XM_029378113.1"/>
</dbReference>
<feature type="coiled-coil region" evidence="1">
    <location>
        <begin position="380"/>
        <end position="439"/>
    </location>
</feature>
<feature type="coiled-coil region" evidence="1">
    <location>
        <begin position="31"/>
        <end position="58"/>
    </location>
</feature>
<dbReference type="EMBL" id="MKGL01000020">
    <property type="protein sequence ID" value="RNF11269.1"/>
    <property type="molecule type" value="Genomic_DNA"/>
</dbReference>
<feature type="region of interest" description="Disordered" evidence="2">
    <location>
        <begin position="322"/>
        <end position="343"/>
    </location>
</feature>
<dbReference type="Proteomes" id="UP000283634">
    <property type="component" value="Unassembled WGS sequence"/>
</dbReference>
<dbReference type="OMA" id="EDANMEM"/>
<comment type="caution">
    <text evidence="3">The sequence shown here is derived from an EMBL/GenBank/DDBJ whole genome shotgun (WGS) entry which is preliminary data.</text>
</comment>
<evidence type="ECO:0000313" key="4">
    <source>
        <dbReference type="Proteomes" id="UP000283634"/>
    </source>
</evidence>
<accession>A0A3R7RRD6</accession>
<protein>
    <submittedName>
        <fullName evidence="3">Uncharacterized protein</fullName>
    </submittedName>
</protein>
<name>A0A3R7RRD6_TRYRA</name>
<reference evidence="3 4" key="1">
    <citation type="journal article" date="2018" name="BMC Genomics">
        <title>Genomic comparison of Trypanosoma conorhini and Trypanosoma rangeli to Trypanosoma cruzi strains of high and low virulence.</title>
        <authorList>
            <person name="Bradwell K.R."/>
            <person name="Koparde V.N."/>
            <person name="Matveyev A.V."/>
            <person name="Serrano M.G."/>
            <person name="Alves J.M."/>
            <person name="Parikh H."/>
            <person name="Huang B."/>
            <person name="Lee V."/>
            <person name="Espinosa-Alvarez O."/>
            <person name="Ortiz P.A."/>
            <person name="Costa-Martins A.G."/>
            <person name="Teixeira M.M."/>
            <person name="Buck G.A."/>
        </authorList>
    </citation>
    <scope>NUCLEOTIDE SEQUENCE [LARGE SCALE GENOMIC DNA]</scope>
    <source>
        <strain evidence="3 4">AM80</strain>
    </source>
</reference>
<dbReference type="AlphaFoldDB" id="A0A3R7RRD6"/>
<evidence type="ECO:0000256" key="1">
    <source>
        <dbReference type="SAM" id="Coils"/>
    </source>
</evidence>
<proteinExistence type="predicted"/>
<dbReference type="GeneID" id="40324991"/>
<keyword evidence="1" id="KW-0175">Coiled coil</keyword>